<dbReference type="Proteomes" id="UP000510686">
    <property type="component" value="Chromosome 1"/>
</dbReference>
<feature type="region of interest" description="Disordered" evidence="1">
    <location>
        <begin position="127"/>
        <end position="151"/>
    </location>
</feature>
<sequence>MSDQSRLELINENPIRNGLDAFRALFTSICTSRNLPSTIDTLRQLGAEDLRNLALTLFTSLRNLPISGSLHSTSGSATLRSVLLRLITAAASDSFDFDRIKPLLEIAISDDTKDVQIWDFVSTAAAESTPPPRSIASSLQQTPWSQNTSSFVNSSEYRQNVDPVLKLELEHLYVGLPNFHKSFFGDIPELDMVSEAVFRKCIEGDSPLFKEGWSGWPAGAKESDVLTWIGGLISQLEAFADNRIPTSVARRKLLAQPKTPLEGSTGKRSMDIGFVDSDIIYKPDTTDSRYRWAHILVVGELKNNPKADIASVAWIDLARYAREVLAAQDTRRFVLGFTLCGSLMRIWEFDRLGGIASEQFDINKEEGGLQFVATILGFLRMNEEMLGFDPTIVTTSGQKYIEIERNGQTECLVIDEVIKRAPCIAGRATTCWKAHRNNDPHNPLVIKDSWQYVDRDEEGELLQEATEKDVTNVARYYHHETVRIRRTDDDVRNNVRKGLDVTKATNFQPKRTLPSNVGGTVSRISRKGRSSSSGVKRPSSETDAALPPSKRSYSASPTKPSLDVLSNRIHRRVILRDYGEPIYKASSRAALLDALEGCIEGHESLRKAGFLHRDISVNNLRVNEDKANPSWRAFLIDLDLAIREHRDEASGAMGKTGTRAFMAIGALLGEQHSFMHDLESFFWVLFWICIHYNGPDDSRTVQRFEKWNYVEMAELAELKKGQVSHEQDFIKTTSEYFTTLYTPLIPWVNKLRKVVFPNGRRWEMEDARLYLRMKNVLRDAITDPTVAPA</sequence>
<dbReference type="GeneID" id="26237282"/>
<dbReference type="SUPFAM" id="SSF56112">
    <property type="entry name" value="Protein kinase-like (PK-like)"/>
    <property type="match status" value="1"/>
</dbReference>
<accession>A0A7D5URJ8</accession>
<feature type="compositionally biased region" description="Polar residues" evidence="1">
    <location>
        <begin position="135"/>
        <end position="151"/>
    </location>
</feature>
<dbReference type="KEGG" id="mbrn:26237282"/>
<dbReference type="EMBL" id="CP058932">
    <property type="protein sequence ID" value="QLI65134.1"/>
    <property type="molecule type" value="Genomic_DNA"/>
</dbReference>
<dbReference type="PANTHER" id="PTHR38248">
    <property type="entry name" value="FUNK1 6"/>
    <property type="match status" value="1"/>
</dbReference>
<dbReference type="InterPro" id="IPR040976">
    <property type="entry name" value="Pkinase_fungal"/>
</dbReference>
<feature type="compositionally biased region" description="Polar residues" evidence="1">
    <location>
        <begin position="503"/>
        <end position="519"/>
    </location>
</feature>
<dbReference type="Gene3D" id="1.10.510.10">
    <property type="entry name" value="Transferase(Phosphotransferase) domain 1"/>
    <property type="match status" value="1"/>
</dbReference>
<evidence type="ECO:0000256" key="1">
    <source>
        <dbReference type="SAM" id="MobiDB-lite"/>
    </source>
</evidence>
<dbReference type="RefSeq" id="XP_014547838.1">
    <property type="nucleotide sequence ID" value="XM_014692352.1"/>
</dbReference>
<organism evidence="3 4">
    <name type="scientific">Metarhizium brunneum</name>
    <dbReference type="NCBI Taxonomy" id="500148"/>
    <lineage>
        <taxon>Eukaryota</taxon>
        <taxon>Fungi</taxon>
        <taxon>Dikarya</taxon>
        <taxon>Ascomycota</taxon>
        <taxon>Pezizomycotina</taxon>
        <taxon>Sordariomycetes</taxon>
        <taxon>Hypocreomycetidae</taxon>
        <taxon>Hypocreales</taxon>
        <taxon>Clavicipitaceae</taxon>
        <taxon>Metarhizium</taxon>
    </lineage>
</organism>
<name>A0A7D5URJ8_9HYPO</name>
<dbReference type="AlphaFoldDB" id="A0A7D5URJ8"/>
<feature type="domain" description="Fungal-type protein kinase" evidence="2">
    <location>
        <begin position="270"/>
        <end position="689"/>
    </location>
</feature>
<evidence type="ECO:0000313" key="3">
    <source>
        <dbReference type="EMBL" id="QLI65134.1"/>
    </source>
</evidence>
<dbReference type="Pfam" id="PF17667">
    <property type="entry name" value="Pkinase_fungal"/>
    <property type="match status" value="1"/>
</dbReference>
<proteinExistence type="predicted"/>
<evidence type="ECO:0000259" key="2">
    <source>
        <dbReference type="Pfam" id="PF17667"/>
    </source>
</evidence>
<gene>
    <name evidence="3" type="ORF">G6M90_00g027500</name>
</gene>
<reference evidence="3 4" key="1">
    <citation type="submission" date="2020-07" db="EMBL/GenBank/DDBJ databases">
        <title>Telomere length de novo assembly of all 7 chromosomes of the fungus, Metarhizium brunneum, using a novel assembly pipeline.</title>
        <authorList>
            <person name="Saud z."/>
            <person name="Kortsinoglou A."/>
            <person name="Kouvelis V.N."/>
            <person name="Butt T.M."/>
        </authorList>
    </citation>
    <scope>NUCLEOTIDE SEQUENCE [LARGE SCALE GENOMIC DNA]</scope>
    <source>
        <strain evidence="3 4">4556</strain>
    </source>
</reference>
<feature type="region of interest" description="Disordered" evidence="1">
    <location>
        <begin position="500"/>
        <end position="561"/>
    </location>
</feature>
<keyword evidence="4" id="KW-1185">Reference proteome</keyword>
<protein>
    <recommendedName>
        <fullName evidence="2">Fungal-type protein kinase domain-containing protein</fullName>
    </recommendedName>
</protein>
<evidence type="ECO:0000313" key="4">
    <source>
        <dbReference type="Proteomes" id="UP000510686"/>
    </source>
</evidence>
<dbReference type="PANTHER" id="PTHR38248:SF2">
    <property type="entry name" value="FUNK1 11"/>
    <property type="match status" value="1"/>
</dbReference>
<dbReference type="OrthoDB" id="5150075at2759"/>
<dbReference type="InterPro" id="IPR011009">
    <property type="entry name" value="Kinase-like_dom_sf"/>
</dbReference>